<evidence type="ECO:0000259" key="6">
    <source>
        <dbReference type="PROSITE" id="PS50089"/>
    </source>
</evidence>
<dbReference type="SMART" id="SM00173">
    <property type="entry name" value="RAS"/>
    <property type="match status" value="1"/>
</dbReference>
<dbReference type="InterPro" id="IPR018957">
    <property type="entry name" value="Znf_C3HC4_RING-type"/>
</dbReference>
<dbReference type="GO" id="GO:0097505">
    <property type="term" value="C:Rad6-Rad18 complex"/>
    <property type="evidence" value="ECO:0007669"/>
    <property type="project" value="TreeGrafter"/>
</dbReference>
<protein>
    <submittedName>
        <fullName evidence="8">RING-type domain-containing protein</fullName>
    </submittedName>
</protein>
<dbReference type="Pfam" id="PF00071">
    <property type="entry name" value="Ras"/>
    <property type="match status" value="1"/>
</dbReference>
<keyword evidence="1" id="KW-0479">Metal-binding</keyword>
<reference evidence="8" key="1">
    <citation type="submission" date="2016-11" db="UniProtKB">
        <authorList>
            <consortium name="WormBaseParasite"/>
        </authorList>
    </citation>
    <scope>IDENTIFICATION</scope>
</reference>
<evidence type="ECO:0000256" key="2">
    <source>
        <dbReference type="ARBA" id="ARBA00022771"/>
    </source>
</evidence>
<proteinExistence type="predicted"/>
<dbReference type="InterPro" id="IPR027417">
    <property type="entry name" value="P-loop_NTPase"/>
</dbReference>
<evidence type="ECO:0000256" key="4">
    <source>
        <dbReference type="PROSITE-ProRule" id="PRU00175"/>
    </source>
</evidence>
<evidence type="ECO:0000256" key="3">
    <source>
        <dbReference type="ARBA" id="ARBA00022833"/>
    </source>
</evidence>
<dbReference type="Gene3D" id="3.30.40.10">
    <property type="entry name" value="Zinc/RING finger domain, C3HC4 (zinc finger)"/>
    <property type="match status" value="1"/>
</dbReference>
<name>A0A1I7XIF5_HETBA</name>
<dbReference type="InterPro" id="IPR001806">
    <property type="entry name" value="Small_GTPase"/>
</dbReference>
<dbReference type="GO" id="GO:0005525">
    <property type="term" value="F:GTP binding"/>
    <property type="evidence" value="ECO:0007669"/>
    <property type="project" value="InterPro"/>
</dbReference>
<dbReference type="Gene3D" id="3.40.50.300">
    <property type="entry name" value="P-loop containing nucleotide triphosphate hydrolases"/>
    <property type="match status" value="1"/>
</dbReference>
<feature type="region of interest" description="Disordered" evidence="5">
    <location>
        <begin position="156"/>
        <end position="204"/>
    </location>
</feature>
<dbReference type="PANTHER" id="PTHR14134">
    <property type="entry name" value="E3 UBIQUITIN-PROTEIN LIGASE RAD18"/>
    <property type="match status" value="1"/>
</dbReference>
<dbReference type="Proteomes" id="UP000095283">
    <property type="component" value="Unplaced"/>
</dbReference>
<evidence type="ECO:0000256" key="5">
    <source>
        <dbReference type="SAM" id="MobiDB-lite"/>
    </source>
</evidence>
<dbReference type="SMART" id="SM00184">
    <property type="entry name" value="RING"/>
    <property type="match status" value="1"/>
</dbReference>
<evidence type="ECO:0000256" key="1">
    <source>
        <dbReference type="ARBA" id="ARBA00022723"/>
    </source>
</evidence>
<dbReference type="SUPFAM" id="SSF57850">
    <property type="entry name" value="RING/U-box"/>
    <property type="match status" value="1"/>
</dbReference>
<dbReference type="InterPro" id="IPR013083">
    <property type="entry name" value="Znf_RING/FYVE/PHD"/>
</dbReference>
<accession>A0A1I7XIF5</accession>
<keyword evidence="2 4" id="KW-0863">Zinc-finger</keyword>
<dbReference type="InterPro" id="IPR001841">
    <property type="entry name" value="Znf_RING"/>
</dbReference>
<keyword evidence="3" id="KW-0862">Zinc</keyword>
<sequence>MSELQSNELAASVCPPLDLSNQHLKNPSLKASKFISRSLRQLSSVPCDLSCSICMHLFRKPSMLTCGHSFCLSCIEKWLNEKNNASCPTCRTFTDQPIRNIALEHVIDEFKASQDLMSQRNKKRALEVPTFRRNFNGGSRRRCRFSVTGPEIVVDGPDANNLETHSKEKTSPAVCSLPRFAPHPEGDDIEPNSSSSNFHRQESGRRSGIDSHLYVYRGLYVVYLPLERTSSSHYVTIDQVFEDNTSSNFKRSSLLRRSLGALQKSVRRRKNQYNCEQDNQGFVRDQEDVIAQASDNADDIPSVRQEYYPSTSKEVIFTYFIISSKSVLTLVSGVGKTTLTVQTTQQRYIIDVIDGELEDDFVVAHTSYMHAADAAILLYSCSDSASLLTAMSIHRQLSRTVGVKIPCVLTANVMSSTHRVVSREMGEKTARNIRARYFETSLIDSQGDVLEFYIYIYICI</sequence>
<dbReference type="GO" id="GO:0008270">
    <property type="term" value="F:zinc ion binding"/>
    <property type="evidence" value="ECO:0007669"/>
    <property type="project" value="UniProtKB-KW"/>
</dbReference>
<dbReference type="GO" id="GO:0006513">
    <property type="term" value="P:protein monoubiquitination"/>
    <property type="evidence" value="ECO:0007669"/>
    <property type="project" value="InterPro"/>
</dbReference>
<evidence type="ECO:0000313" key="7">
    <source>
        <dbReference type="Proteomes" id="UP000095283"/>
    </source>
</evidence>
<feature type="domain" description="RING-type" evidence="6">
    <location>
        <begin position="51"/>
        <end position="91"/>
    </location>
</feature>
<dbReference type="InterPro" id="IPR017907">
    <property type="entry name" value="Znf_RING_CS"/>
</dbReference>
<dbReference type="AlphaFoldDB" id="A0A1I7XIF5"/>
<dbReference type="PROSITE" id="PS50089">
    <property type="entry name" value="ZF_RING_2"/>
    <property type="match status" value="1"/>
</dbReference>
<organism evidence="7 8">
    <name type="scientific">Heterorhabditis bacteriophora</name>
    <name type="common">Entomopathogenic nematode worm</name>
    <dbReference type="NCBI Taxonomy" id="37862"/>
    <lineage>
        <taxon>Eukaryota</taxon>
        <taxon>Metazoa</taxon>
        <taxon>Ecdysozoa</taxon>
        <taxon>Nematoda</taxon>
        <taxon>Chromadorea</taxon>
        <taxon>Rhabditida</taxon>
        <taxon>Rhabditina</taxon>
        <taxon>Rhabditomorpha</taxon>
        <taxon>Strongyloidea</taxon>
        <taxon>Heterorhabditidae</taxon>
        <taxon>Heterorhabditis</taxon>
    </lineage>
</organism>
<dbReference type="GO" id="GO:0061630">
    <property type="term" value="F:ubiquitin protein ligase activity"/>
    <property type="evidence" value="ECO:0007669"/>
    <property type="project" value="InterPro"/>
</dbReference>
<dbReference type="Pfam" id="PF00097">
    <property type="entry name" value="zf-C3HC4"/>
    <property type="match status" value="1"/>
</dbReference>
<dbReference type="WBParaSite" id="Hba_17488">
    <property type="protein sequence ID" value="Hba_17488"/>
    <property type="gene ID" value="Hba_17488"/>
</dbReference>
<dbReference type="PROSITE" id="PS00518">
    <property type="entry name" value="ZF_RING_1"/>
    <property type="match status" value="1"/>
</dbReference>
<dbReference type="PANTHER" id="PTHR14134:SF2">
    <property type="entry name" value="E3 UBIQUITIN-PROTEIN LIGASE RAD18"/>
    <property type="match status" value="1"/>
</dbReference>
<dbReference type="GO" id="GO:0006301">
    <property type="term" value="P:DNA damage tolerance"/>
    <property type="evidence" value="ECO:0007669"/>
    <property type="project" value="InterPro"/>
</dbReference>
<dbReference type="GO" id="GO:0003924">
    <property type="term" value="F:GTPase activity"/>
    <property type="evidence" value="ECO:0007669"/>
    <property type="project" value="InterPro"/>
</dbReference>
<dbReference type="SUPFAM" id="SSF52540">
    <property type="entry name" value="P-loop containing nucleoside triphosphate hydrolases"/>
    <property type="match status" value="1"/>
</dbReference>
<evidence type="ECO:0000313" key="8">
    <source>
        <dbReference type="WBParaSite" id="Hba_17488"/>
    </source>
</evidence>
<keyword evidence="7" id="KW-1185">Reference proteome</keyword>
<dbReference type="InterPro" id="IPR039577">
    <property type="entry name" value="Rad18"/>
</dbReference>
<dbReference type="GO" id="GO:0003697">
    <property type="term" value="F:single-stranded DNA binding"/>
    <property type="evidence" value="ECO:0007669"/>
    <property type="project" value="InterPro"/>
</dbReference>
<dbReference type="GO" id="GO:0005634">
    <property type="term" value="C:nucleus"/>
    <property type="evidence" value="ECO:0007669"/>
    <property type="project" value="TreeGrafter"/>
</dbReference>